<dbReference type="Pfam" id="PF00646">
    <property type="entry name" value="F-box"/>
    <property type="match status" value="1"/>
</dbReference>
<name>A0A5A7PXT5_STRAF</name>
<dbReference type="PANTHER" id="PTHR31672">
    <property type="entry name" value="BNACNNG10540D PROTEIN"/>
    <property type="match status" value="1"/>
</dbReference>
<dbReference type="Proteomes" id="UP000325081">
    <property type="component" value="Unassembled WGS sequence"/>
</dbReference>
<evidence type="ECO:0000313" key="2">
    <source>
        <dbReference type="EMBL" id="GER37516.1"/>
    </source>
</evidence>
<dbReference type="InterPro" id="IPR001810">
    <property type="entry name" value="F-box_dom"/>
</dbReference>
<gene>
    <name evidence="2" type="ORF">STAS_13920</name>
</gene>
<dbReference type="InterPro" id="IPR036047">
    <property type="entry name" value="F-box-like_dom_sf"/>
</dbReference>
<dbReference type="AlphaFoldDB" id="A0A5A7PXT5"/>
<dbReference type="SUPFAM" id="SSF81383">
    <property type="entry name" value="F-box domain"/>
    <property type="match status" value="1"/>
</dbReference>
<feature type="domain" description="F-box" evidence="1">
    <location>
        <begin position="5"/>
        <end position="52"/>
    </location>
</feature>
<dbReference type="PROSITE" id="PS50181">
    <property type="entry name" value="FBOX"/>
    <property type="match status" value="1"/>
</dbReference>
<evidence type="ECO:0000259" key="1">
    <source>
        <dbReference type="PROSITE" id="PS50181"/>
    </source>
</evidence>
<dbReference type="Gene3D" id="1.20.1280.50">
    <property type="match status" value="1"/>
</dbReference>
<dbReference type="SMART" id="SM00256">
    <property type="entry name" value="FBOX"/>
    <property type="match status" value="1"/>
</dbReference>
<dbReference type="PANTHER" id="PTHR31672:SF12">
    <property type="entry name" value="F-BOX DOMAIN-CONTAINING PROTEIN"/>
    <property type="match status" value="1"/>
</dbReference>
<keyword evidence="3" id="KW-1185">Reference proteome</keyword>
<dbReference type="OrthoDB" id="1703411at2759"/>
<proteinExistence type="predicted"/>
<dbReference type="InterPro" id="IPR050796">
    <property type="entry name" value="SCF_F-box_component"/>
</dbReference>
<dbReference type="Gene3D" id="2.120.10.80">
    <property type="entry name" value="Kelch-type beta propeller"/>
    <property type="match status" value="1"/>
</dbReference>
<reference evidence="3" key="1">
    <citation type="journal article" date="2019" name="Curr. Biol.">
        <title>Genome Sequence of Striga asiatica Provides Insight into the Evolution of Plant Parasitism.</title>
        <authorList>
            <person name="Yoshida S."/>
            <person name="Kim S."/>
            <person name="Wafula E.K."/>
            <person name="Tanskanen J."/>
            <person name="Kim Y.M."/>
            <person name="Honaas L."/>
            <person name="Yang Z."/>
            <person name="Spallek T."/>
            <person name="Conn C.E."/>
            <person name="Ichihashi Y."/>
            <person name="Cheong K."/>
            <person name="Cui S."/>
            <person name="Der J.P."/>
            <person name="Gundlach H."/>
            <person name="Jiao Y."/>
            <person name="Hori C."/>
            <person name="Ishida J.K."/>
            <person name="Kasahara H."/>
            <person name="Kiba T."/>
            <person name="Kim M.S."/>
            <person name="Koo N."/>
            <person name="Laohavisit A."/>
            <person name="Lee Y.H."/>
            <person name="Lumba S."/>
            <person name="McCourt P."/>
            <person name="Mortimer J.C."/>
            <person name="Mutuku J.M."/>
            <person name="Nomura T."/>
            <person name="Sasaki-Sekimoto Y."/>
            <person name="Seto Y."/>
            <person name="Wang Y."/>
            <person name="Wakatake T."/>
            <person name="Sakakibara H."/>
            <person name="Demura T."/>
            <person name="Yamaguchi S."/>
            <person name="Yoneyama K."/>
            <person name="Manabe R.I."/>
            <person name="Nelson D.C."/>
            <person name="Schulman A.H."/>
            <person name="Timko M.P."/>
            <person name="dePamphilis C.W."/>
            <person name="Choi D."/>
            <person name="Shirasu K."/>
        </authorList>
    </citation>
    <scope>NUCLEOTIDE SEQUENCE [LARGE SCALE GENOMIC DNA]</scope>
    <source>
        <strain evidence="3">cv. UVA1</strain>
    </source>
</reference>
<protein>
    <submittedName>
        <fullName evidence="2">F-box family protein</fullName>
    </submittedName>
</protein>
<dbReference type="SUPFAM" id="SSF117281">
    <property type="entry name" value="Kelch motif"/>
    <property type="match status" value="1"/>
</dbReference>
<dbReference type="InterPro" id="IPR015915">
    <property type="entry name" value="Kelch-typ_b-propeller"/>
</dbReference>
<sequence length="349" mass="39414">MMMDSRIWSRLPEHLLELVLSFLPLKTLLTLRSTCKHFNFLLSSPLSAFSSRRRPPLSSLILLSHPQFSRICPLLNAAASSWHGASLSLPPNLSSSALVSSAGGLLCFSSPTSSCFVVCNPLSRSTRRVTFPFCPFHFELATLVPAPNGYKLFVLSGNAFVYDSTTESWREYSGYNRMLNDNHHQKAALQNGLLFFSTPEPFRVVGFHLATGNWETLRAGLPDGLTFVRLASDVASKLYLIGGIGNNGISRSVKVWELGDDDRAWVEFETLPETVCRKFLSICYHNYEHVYCFWQQGCICVCCYTWPEILCYKVCRRTWHWLPKCPSLPEKWSCGFRCFSFGPDLYAAV</sequence>
<organism evidence="2 3">
    <name type="scientific">Striga asiatica</name>
    <name type="common">Asiatic witchweed</name>
    <name type="synonym">Buchnera asiatica</name>
    <dbReference type="NCBI Taxonomy" id="4170"/>
    <lineage>
        <taxon>Eukaryota</taxon>
        <taxon>Viridiplantae</taxon>
        <taxon>Streptophyta</taxon>
        <taxon>Embryophyta</taxon>
        <taxon>Tracheophyta</taxon>
        <taxon>Spermatophyta</taxon>
        <taxon>Magnoliopsida</taxon>
        <taxon>eudicotyledons</taxon>
        <taxon>Gunneridae</taxon>
        <taxon>Pentapetalae</taxon>
        <taxon>asterids</taxon>
        <taxon>lamiids</taxon>
        <taxon>Lamiales</taxon>
        <taxon>Orobanchaceae</taxon>
        <taxon>Buchnereae</taxon>
        <taxon>Striga</taxon>
    </lineage>
</organism>
<evidence type="ECO:0000313" key="3">
    <source>
        <dbReference type="Proteomes" id="UP000325081"/>
    </source>
</evidence>
<dbReference type="EMBL" id="BKCP01005383">
    <property type="protein sequence ID" value="GER37516.1"/>
    <property type="molecule type" value="Genomic_DNA"/>
</dbReference>
<accession>A0A5A7PXT5</accession>
<comment type="caution">
    <text evidence="2">The sequence shown here is derived from an EMBL/GenBank/DDBJ whole genome shotgun (WGS) entry which is preliminary data.</text>
</comment>